<gene>
    <name evidence="2" type="ORF">SDC9_103318</name>
</gene>
<comment type="caution">
    <text evidence="2">The sequence shown here is derived from an EMBL/GenBank/DDBJ whole genome shotgun (WGS) entry which is preliminary data.</text>
</comment>
<accession>A0A645ATB6</accession>
<name>A0A645ATB6_9ZZZZ</name>
<evidence type="ECO:0000313" key="2">
    <source>
        <dbReference type="EMBL" id="MPM56512.1"/>
    </source>
</evidence>
<protein>
    <recommendedName>
        <fullName evidence="1">Capsular polysaccharide assembling protein CapF C-terminal domain-containing protein</fullName>
    </recommendedName>
</protein>
<dbReference type="Pfam" id="PF14667">
    <property type="entry name" value="Polysacc_synt_C"/>
    <property type="match status" value="1"/>
</dbReference>
<organism evidence="2">
    <name type="scientific">bioreactor metagenome</name>
    <dbReference type="NCBI Taxonomy" id="1076179"/>
    <lineage>
        <taxon>unclassified sequences</taxon>
        <taxon>metagenomes</taxon>
        <taxon>ecological metagenomes</taxon>
    </lineage>
</organism>
<feature type="domain" description="Capsular polysaccharide assembling protein CapF C-terminal" evidence="1">
    <location>
        <begin position="1"/>
        <end position="35"/>
    </location>
</feature>
<dbReference type="AlphaFoldDB" id="A0A645ATB6"/>
<proteinExistence type="predicted"/>
<dbReference type="InterPro" id="IPR029303">
    <property type="entry name" value="CapF_C"/>
</dbReference>
<reference evidence="2" key="1">
    <citation type="submission" date="2019-08" db="EMBL/GenBank/DDBJ databases">
        <authorList>
            <person name="Kucharzyk K."/>
            <person name="Murdoch R.W."/>
            <person name="Higgins S."/>
            <person name="Loffler F."/>
        </authorList>
    </citation>
    <scope>NUCLEOTIDE SEQUENCE</scope>
</reference>
<sequence>MPIWYTHNITNIGDEELYTQFWINEWYDPNDGDTYFEEV</sequence>
<dbReference type="EMBL" id="VSSQ01015791">
    <property type="protein sequence ID" value="MPM56512.1"/>
    <property type="molecule type" value="Genomic_DNA"/>
</dbReference>
<evidence type="ECO:0000259" key="1">
    <source>
        <dbReference type="Pfam" id="PF14667"/>
    </source>
</evidence>